<dbReference type="PANTHER" id="PTHR42718">
    <property type="entry name" value="MAJOR FACILITATOR SUPERFAMILY MULTIDRUG TRANSPORTER MFSC"/>
    <property type="match status" value="1"/>
</dbReference>
<protein>
    <submittedName>
        <fullName evidence="9">EmrB/QacA subfamily drug resistance transporter</fullName>
    </submittedName>
</protein>
<evidence type="ECO:0000256" key="4">
    <source>
        <dbReference type="ARBA" id="ARBA00022692"/>
    </source>
</evidence>
<evidence type="ECO:0000256" key="2">
    <source>
        <dbReference type="ARBA" id="ARBA00022448"/>
    </source>
</evidence>
<reference evidence="9 10" key="1">
    <citation type="submission" date="2019-03" db="EMBL/GenBank/DDBJ databases">
        <title>Genomic Encyclopedia of Archaeal and Bacterial Type Strains, Phase II (KMG-II): from individual species to whole genera.</title>
        <authorList>
            <person name="Goeker M."/>
        </authorList>
    </citation>
    <scope>NUCLEOTIDE SEQUENCE [LARGE SCALE GENOMIC DNA]</scope>
    <source>
        <strain evidence="9 10">DSM 27697</strain>
    </source>
</reference>
<evidence type="ECO:0000313" key="9">
    <source>
        <dbReference type="EMBL" id="TCK08956.1"/>
    </source>
</evidence>
<gene>
    <name evidence="9" type="ORF">CLV83_1052</name>
</gene>
<dbReference type="InterPro" id="IPR036259">
    <property type="entry name" value="MFS_trans_sf"/>
</dbReference>
<name>A0A4V2PEG4_9GAMM</name>
<keyword evidence="10" id="KW-1185">Reference proteome</keyword>
<proteinExistence type="predicted"/>
<comment type="subcellular location">
    <subcellularLocation>
        <location evidence="1">Cell membrane</location>
        <topology evidence="1">Multi-pass membrane protein</topology>
    </subcellularLocation>
</comment>
<feature type="transmembrane region" description="Helical" evidence="7">
    <location>
        <begin position="402"/>
        <end position="426"/>
    </location>
</feature>
<feature type="transmembrane region" description="Helical" evidence="7">
    <location>
        <begin position="337"/>
        <end position="356"/>
    </location>
</feature>
<feature type="domain" description="Major facilitator superfamily (MFS) profile" evidence="8">
    <location>
        <begin position="23"/>
        <end position="469"/>
    </location>
</feature>
<dbReference type="Proteomes" id="UP000294546">
    <property type="component" value="Unassembled WGS sequence"/>
</dbReference>
<dbReference type="PANTHER" id="PTHR42718:SF46">
    <property type="entry name" value="BLR6921 PROTEIN"/>
    <property type="match status" value="1"/>
</dbReference>
<feature type="transmembrane region" description="Helical" evidence="7">
    <location>
        <begin position="271"/>
        <end position="288"/>
    </location>
</feature>
<keyword evidence="5 7" id="KW-1133">Transmembrane helix</keyword>
<dbReference type="RefSeq" id="WP_132288477.1">
    <property type="nucleotide sequence ID" value="NZ_SMFU01000007.1"/>
</dbReference>
<keyword evidence="4 7" id="KW-0812">Transmembrane</keyword>
<dbReference type="InterPro" id="IPR020846">
    <property type="entry name" value="MFS_dom"/>
</dbReference>
<feature type="transmembrane region" description="Helical" evidence="7">
    <location>
        <begin position="210"/>
        <end position="227"/>
    </location>
</feature>
<feature type="transmembrane region" description="Helical" evidence="7">
    <location>
        <begin position="21"/>
        <end position="38"/>
    </location>
</feature>
<feature type="transmembrane region" description="Helical" evidence="7">
    <location>
        <begin position="89"/>
        <end position="108"/>
    </location>
</feature>
<organism evidence="9 10">
    <name type="scientific">Marinobacterium mangrovicola</name>
    <dbReference type="NCBI Taxonomy" id="1476959"/>
    <lineage>
        <taxon>Bacteria</taxon>
        <taxon>Pseudomonadati</taxon>
        <taxon>Pseudomonadota</taxon>
        <taxon>Gammaproteobacteria</taxon>
        <taxon>Oceanospirillales</taxon>
        <taxon>Oceanospirillaceae</taxon>
        <taxon>Marinobacterium</taxon>
    </lineage>
</organism>
<evidence type="ECO:0000256" key="5">
    <source>
        <dbReference type="ARBA" id="ARBA00022989"/>
    </source>
</evidence>
<feature type="transmembrane region" description="Helical" evidence="7">
    <location>
        <begin position="147"/>
        <end position="166"/>
    </location>
</feature>
<evidence type="ECO:0000256" key="7">
    <source>
        <dbReference type="SAM" id="Phobius"/>
    </source>
</evidence>
<dbReference type="OrthoDB" id="9812221at2"/>
<feature type="transmembrane region" description="Helical" evidence="7">
    <location>
        <begin position="308"/>
        <end position="325"/>
    </location>
</feature>
<dbReference type="Gene3D" id="1.20.1250.20">
    <property type="entry name" value="MFS general substrate transporter like domains"/>
    <property type="match status" value="1"/>
</dbReference>
<accession>A0A4V2PEG4</accession>
<keyword evidence="6 7" id="KW-0472">Membrane</keyword>
<evidence type="ECO:0000256" key="1">
    <source>
        <dbReference type="ARBA" id="ARBA00004651"/>
    </source>
</evidence>
<evidence type="ECO:0000256" key="3">
    <source>
        <dbReference type="ARBA" id="ARBA00022475"/>
    </source>
</evidence>
<dbReference type="Pfam" id="PF07690">
    <property type="entry name" value="MFS_1"/>
    <property type="match status" value="1"/>
</dbReference>
<dbReference type="GO" id="GO:0022857">
    <property type="term" value="F:transmembrane transporter activity"/>
    <property type="evidence" value="ECO:0007669"/>
    <property type="project" value="InterPro"/>
</dbReference>
<feature type="transmembrane region" description="Helical" evidence="7">
    <location>
        <begin position="438"/>
        <end position="459"/>
    </location>
</feature>
<dbReference type="GO" id="GO:0005886">
    <property type="term" value="C:plasma membrane"/>
    <property type="evidence" value="ECO:0007669"/>
    <property type="project" value="UniProtKB-SubCell"/>
</dbReference>
<feature type="transmembrane region" description="Helical" evidence="7">
    <location>
        <begin position="58"/>
        <end position="77"/>
    </location>
</feature>
<feature type="transmembrane region" description="Helical" evidence="7">
    <location>
        <begin position="114"/>
        <end position="135"/>
    </location>
</feature>
<comment type="caution">
    <text evidence="9">The sequence shown here is derived from an EMBL/GenBank/DDBJ whole genome shotgun (WGS) entry which is preliminary data.</text>
</comment>
<evidence type="ECO:0000256" key="6">
    <source>
        <dbReference type="ARBA" id="ARBA00023136"/>
    </source>
</evidence>
<keyword evidence="2" id="KW-0813">Transport</keyword>
<dbReference type="Gene3D" id="1.20.1720.10">
    <property type="entry name" value="Multidrug resistance protein D"/>
    <property type="match status" value="1"/>
</dbReference>
<dbReference type="SUPFAM" id="SSF103473">
    <property type="entry name" value="MFS general substrate transporter"/>
    <property type="match status" value="1"/>
</dbReference>
<dbReference type="AlphaFoldDB" id="A0A4V2PEG4"/>
<feature type="transmembrane region" description="Helical" evidence="7">
    <location>
        <begin position="362"/>
        <end position="381"/>
    </location>
</feature>
<dbReference type="PROSITE" id="PS50850">
    <property type="entry name" value="MFS"/>
    <property type="match status" value="1"/>
</dbReference>
<evidence type="ECO:0000259" key="8">
    <source>
        <dbReference type="PROSITE" id="PS50850"/>
    </source>
</evidence>
<sequence length="470" mass="50745">MRHSTSNSHHRDLYDRASVRWLTLLSVCVATFLMPMSLSSVNVALPVIASDLKADAVLVSWVPTMNLLGAVAFQLPAGRIGDILGRKKIFMGGALLFAVSSLSVELINDIRPLLAIRLIQGISGAMIFGTGMAIVSNVFANHNRGMALGITSAAVYLGLTCGPWIGGILTDVWGWRSVFLIPLPLATLALIMVGTFVHETERNPHERLDWIGSLIFMTATSSLFVGISWLPSWTGALLALFGAAAMALFVYQQERSSYPLIRLRHMIGNKVFFRSIQSSFLMYSANYPLQFMMSLYLQYIQGLTPSEAGQLMLLQAAVMAVVAPLSGRLSDRLEPRVPATLGCVFFMLGLAALATVDETTSQGFIAVLLLLMGLGMGLFTSPNNNAALSVVKPERLGVGSSILNISRAMGNMLGMAVVVLLFNVIIGNAQIEPDQYPLLMSVLRIAFIICAGYAALAAFTSWRRGAVRPA</sequence>
<dbReference type="InterPro" id="IPR011701">
    <property type="entry name" value="MFS"/>
</dbReference>
<feature type="transmembrane region" description="Helical" evidence="7">
    <location>
        <begin position="178"/>
        <end position="198"/>
    </location>
</feature>
<dbReference type="PRINTS" id="PR01036">
    <property type="entry name" value="TCRTETB"/>
</dbReference>
<evidence type="ECO:0000313" key="10">
    <source>
        <dbReference type="Proteomes" id="UP000294546"/>
    </source>
</evidence>
<feature type="transmembrane region" description="Helical" evidence="7">
    <location>
        <begin position="233"/>
        <end position="251"/>
    </location>
</feature>
<dbReference type="CDD" id="cd17321">
    <property type="entry name" value="MFS_MMR_MDR_like"/>
    <property type="match status" value="1"/>
</dbReference>
<dbReference type="EMBL" id="SMFU01000007">
    <property type="protein sequence ID" value="TCK08956.1"/>
    <property type="molecule type" value="Genomic_DNA"/>
</dbReference>
<keyword evidence="3" id="KW-1003">Cell membrane</keyword>